<feature type="repeat" description="LDL-receptor class B" evidence="7">
    <location>
        <begin position="1072"/>
        <end position="1114"/>
    </location>
</feature>
<evidence type="ECO:0000259" key="11">
    <source>
        <dbReference type="PROSITE" id="PS50993"/>
    </source>
</evidence>
<dbReference type="SMART" id="SM00682">
    <property type="entry name" value="G2F"/>
    <property type="match status" value="1"/>
</dbReference>
<gene>
    <name evidence="13" type="ORF">AFUS01_LOCUS47510</name>
</gene>
<comment type="caution">
    <text evidence="6">Lacks conserved residue(s) required for the propagation of feature annotation.</text>
</comment>
<dbReference type="PROSITE" id="PS50026">
    <property type="entry name" value="EGF_3"/>
    <property type="match status" value="10"/>
</dbReference>
<feature type="domain" description="EGF-like" evidence="10">
    <location>
        <begin position="533"/>
        <end position="571"/>
    </location>
</feature>
<evidence type="ECO:0000256" key="5">
    <source>
        <dbReference type="ARBA" id="ARBA00023180"/>
    </source>
</evidence>
<feature type="domain" description="EGF-like" evidence="10">
    <location>
        <begin position="584"/>
        <end position="624"/>
    </location>
</feature>
<dbReference type="PROSITE" id="PS51220">
    <property type="entry name" value="NIDO"/>
    <property type="match status" value="1"/>
</dbReference>
<sequence>MRELRRQLLFFVCAALFQFHQTLALARPTLYPFGPAESDASLPRDTDDVASPEFRLSTPIVFYGQQYNSIYVNQNGLVSFLTDIPTFVNIQFPLDYPTIAPLYSDVDTRIEGSIYYRETQAPELLERTRVILTGQFSSAANFQPSSLTIVTWDNVGYFDRKSDKLNTFQLVIASDGGDSYALFYYKKIQWIQGTGKNPSLQDAKAQAGLISGNGPHHFTLKGSGTDQVSSLHKRSNFGEDGVWAFHIGKVEDNIEEPDINIELDSSSEISSSCSVGATNCHSQAECIDYEPGFCCACGQGYYGNGRTCLQDGIPQRVTGKVKGVLNGIGIDDSDLFSYVLPGDGRAYTAISKIPEKLGYDLQTVSLIGTIIGWLFSTSVKGAPNGFQFTGGVFNYTGEVSFYQTGQKVTIHQNYMGLDVFSHLRVDTRLHGATPVVPVGKSIEMNDYEMQFTRVSPGILRSRSSHAYIIEGTSQENTFNIEQTIEYTECPWASPVPPELDTIKMKVARNYIIYDKEHQIARYATSSKSTPPEGEDPCKENKDKCGPNSSCVVDGDNYRCICDLGYEERYNYEDENPSATAHCVDIDECQIGTSTCDVTAICINSPGSHQCQCQPGYSGDGYTCTKILSCADVQCGSNAECVELSVGEPECRCLSGFYGDGLFCYQQTDTGAEISPGVPPDCRQATLCDPFADCIFSRSSNSYICNCRPGYTGDGIVCLRDTSESCDLENNCHPEADCRLDELLNEYTCVCRSGFIGDGYTCTRSREIGSLAPSAPAPTPTCLLNYCWCPSGYIHEDIRNECVPDEASPVPPDATCEASPYICDPNAACVYINDGYSCICKTGFSGDGRQCTPQDLCSSHSECSQYGECAYDQNELRYSCRCREGFEGDGKECKPKGNVGCDVLRNCDVNAQCVWDANVARYECECKPGYRGDGLTCQEDLMGCNALQNCDSNAECQYDPVAKGYRCLCREGYEGDGYSCRSAVPCYQDRSICDANAECLPVQGGREWKCQCSEGWQGNGFECQKEEKRDGSAVYVTKGMSLIRVPLNGDKSEPVVVEPFQTAIGVAMDCPQKKIYWGDVGGRAIKQVSFNGTDKQAFLDDEIGSPEGVSVDSSSHNIYWTDSMKDTIEVANLDTKLRKTLVSTGLVNPRGIAVYPIRGRLFWTDWNRDYPKIESSGLDGKDREVLVGDGLALPNSLVVDIYYDQLCWADAGTHKIECIGVDGRNRKVHVMNVKYPFGLTLALDTFYWTDWNTKMIESASRSTGVSGPSINVPLGGTGKLYGIVLVPPTCPTGYSPCEFSPCGPSRLCLPSARGGFSCLCPDGADSDCQETL</sequence>
<evidence type="ECO:0000313" key="13">
    <source>
        <dbReference type="EMBL" id="CAG7838551.1"/>
    </source>
</evidence>
<feature type="domain" description="EGF-like" evidence="10">
    <location>
        <begin position="939"/>
        <end position="980"/>
    </location>
</feature>
<dbReference type="InterPro" id="IPR003886">
    <property type="entry name" value="NIDO_dom"/>
</dbReference>
<feature type="disulfide bond" evidence="6">
    <location>
        <begin position="906"/>
        <end position="923"/>
    </location>
</feature>
<feature type="signal peptide" evidence="9">
    <location>
        <begin position="1"/>
        <end position="24"/>
    </location>
</feature>
<comment type="caution">
    <text evidence="13">The sequence shown here is derived from an EMBL/GenBank/DDBJ whole genome shotgun (WGS) entry which is preliminary data.</text>
</comment>
<evidence type="ECO:0000256" key="4">
    <source>
        <dbReference type="ARBA" id="ARBA00023157"/>
    </source>
</evidence>
<keyword evidence="14" id="KW-1185">Reference proteome</keyword>
<dbReference type="PROSITE" id="PS50993">
    <property type="entry name" value="NIDOGEN_G2"/>
    <property type="match status" value="1"/>
</dbReference>
<dbReference type="SMART" id="SM00181">
    <property type="entry name" value="EGF"/>
    <property type="match status" value="12"/>
</dbReference>
<proteinExistence type="predicted"/>
<evidence type="ECO:0000259" key="12">
    <source>
        <dbReference type="PROSITE" id="PS51220"/>
    </source>
</evidence>
<dbReference type="Pfam" id="PF06119">
    <property type="entry name" value="NIDO"/>
    <property type="match status" value="1"/>
</dbReference>
<dbReference type="Pfam" id="PF00058">
    <property type="entry name" value="Ldl_recept_b"/>
    <property type="match status" value="2"/>
</dbReference>
<feature type="domain" description="EGF-like" evidence="10">
    <location>
        <begin position="721"/>
        <end position="762"/>
    </location>
</feature>
<evidence type="ECO:0000256" key="8">
    <source>
        <dbReference type="SAM" id="MobiDB-lite"/>
    </source>
</evidence>
<feature type="domain" description="EGF-like" evidence="10">
    <location>
        <begin position="677"/>
        <end position="718"/>
    </location>
</feature>
<dbReference type="SMART" id="SM00539">
    <property type="entry name" value="NIDO"/>
    <property type="match status" value="1"/>
</dbReference>
<dbReference type="GO" id="GO:0017147">
    <property type="term" value="F:Wnt-protein binding"/>
    <property type="evidence" value="ECO:0007669"/>
    <property type="project" value="TreeGrafter"/>
</dbReference>
<dbReference type="InterPro" id="IPR000742">
    <property type="entry name" value="EGF"/>
</dbReference>
<dbReference type="SMART" id="SM00135">
    <property type="entry name" value="LY"/>
    <property type="match status" value="5"/>
</dbReference>
<evidence type="ECO:0000259" key="10">
    <source>
        <dbReference type="PROSITE" id="PS50026"/>
    </source>
</evidence>
<feature type="region of interest" description="Disordered" evidence="8">
    <location>
        <begin position="523"/>
        <end position="545"/>
    </location>
</feature>
<protein>
    <recommendedName>
        <fullName evidence="15">Nidogen</fullName>
    </recommendedName>
</protein>
<keyword evidence="2 9" id="KW-0732">Signal</keyword>
<dbReference type="Pfam" id="PF07474">
    <property type="entry name" value="G2F"/>
    <property type="match status" value="1"/>
</dbReference>
<organism evidence="13 14">
    <name type="scientific">Allacma fusca</name>
    <dbReference type="NCBI Taxonomy" id="39272"/>
    <lineage>
        <taxon>Eukaryota</taxon>
        <taxon>Metazoa</taxon>
        <taxon>Ecdysozoa</taxon>
        <taxon>Arthropoda</taxon>
        <taxon>Hexapoda</taxon>
        <taxon>Collembola</taxon>
        <taxon>Symphypleona</taxon>
        <taxon>Sminthuridae</taxon>
        <taxon>Allacma</taxon>
    </lineage>
</organism>
<dbReference type="InterPro" id="IPR050778">
    <property type="entry name" value="Cueball_EGF_LRP_Nidogen"/>
</dbReference>
<feature type="domain" description="EGF-like" evidence="10">
    <location>
        <begin position="896"/>
        <end position="937"/>
    </location>
</feature>
<dbReference type="InterPro" id="IPR000033">
    <property type="entry name" value="LDLR_classB_rpt"/>
</dbReference>
<feature type="disulfide bond" evidence="6">
    <location>
        <begin position="687"/>
        <end position="704"/>
    </location>
</feature>
<keyword evidence="3" id="KW-0677">Repeat</keyword>
<dbReference type="Proteomes" id="UP000708208">
    <property type="component" value="Unassembled WGS sequence"/>
</dbReference>
<dbReference type="PROSITE" id="PS01186">
    <property type="entry name" value="EGF_2"/>
    <property type="match status" value="9"/>
</dbReference>
<dbReference type="Pfam" id="PF12947">
    <property type="entry name" value="EGF_3"/>
    <property type="match status" value="4"/>
</dbReference>
<dbReference type="GO" id="GO:0060070">
    <property type="term" value="P:canonical Wnt signaling pathway"/>
    <property type="evidence" value="ECO:0007669"/>
    <property type="project" value="TreeGrafter"/>
</dbReference>
<evidence type="ECO:0000256" key="6">
    <source>
        <dbReference type="PROSITE-ProRule" id="PRU00076"/>
    </source>
</evidence>
<feature type="domain" description="EGF-like" evidence="10">
    <location>
        <begin position="625"/>
        <end position="664"/>
    </location>
</feature>
<dbReference type="PANTHER" id="PTHR46513:SF13">
    <property type="entry name" value="EGF-LIKE DOMAIN-CONTAINING PROTEIN"/>
    <property type="match status" value="1"/>
</dbReference>
<feature type="domain" description="EGF-like" evidence="10">
    <location>
        <begin position="852"/>
        <end position="893"/>
    </location>
</feature>
<evidence type="ECO:0008006" key="15">
    <source>
        <dbReference type="Google" id="ProtNLM"/>
    </source>
</evidence>
<feature type="domain" description="NIDO" evidence="12">
    <location>
        <begin position="101"/>
        <end position="250"/>
    </location>
</feature>
<keyword evidence="1 6" id="KW-0245">EGF-like domain</keyword>
<dbReference type="EMBL" id="CAJVCH010571796">
    <property type="protein sequence ID" value="CAG7838551.1"/>
    <property type="molecule type" value="Genomic_DNA"/>
</dbReference>
<feature type="compositionally biased region" description="Basic and acidic residues" evidence="8">
    <location>
        <begin position="535"/>
        <end position="544"/>
    </location>
</feature>
<evidence type="ECO:0000256" key="1">
    <source>
        <dbReference type="ARBA" id="ARBA00022536"/>
    </source>
</evidence>
<dbReference type="FunFam" id="2.120.10.30:FF:000241">
    <property type="entry name" value="Low-density lipoprotein receptor-related protein 6"/>
    <property type="match status" value="1"/>
</dbReference>
<reference evidence="13" key="1">
    <citation type="submission" date="2021-06" db="EMBL/GenBank/DDBJ databases">
        <authorList>
            <person name="Hodson N. C."/>
            <person name="Mongue J. A."/>
            <person name="Jaron S. K."/>
        </authorList>
    </citation>
    <scope>NUCLEOTIDE SEQUENCE</scope>
</reference>
<dbReference type="PROSITE" id="PS51120">
    <property type="entry name" value="LDLRB"/>
    <property type="match status" value="3"/>
</dbReference>
<feature type="disulfide bond" evidence="6">
    <location>
        <begin position="731"/>
        <end position="748"/>
    </location>
</feature>
<feature type="domain" description="EGF-like" evidence="10">
    <location>
        <begin position="1292"/>
        <end position="1328"/>
    </location>
</feature>
<dbReference type="OrthoDB" id="6375837at2759"/>
<dbReference type="SMART" id="SM00179">
    <property type="entry name" value="EGF_CA"/>
    <property type="match status" value="5"/>
</dbReference>
<feature type="repeat" description="LDL-receptor class B" evidence="7">
    <location>
        <begin position="1115"/>
        <end position="1157"/>
    </location>
</feature>
<evidence type="ECO:0000256" key="2">
    <source>
        <dbReference type="ARBA" id="ARBA00022729"/>
    </source>
</evidence>
<feature type="domain" description="Nidogen G2 beta-barrel" evidence="11">
    <location>
        <begin position="313"/>
        <end position="538"/>
    </location>
</feature>
<dbReference type="InterPro" id="IPR006605">
    <property type="entry name" value="G2_nidogen/fibulin_G2F"/>
</dbReference>
<feature type="domain" description="EGF-like" evidence="10">
    <location>
        <begin position="811"/>
        <end position="851"/>
    </location>
</feature>
<accession>A0A8J2MHC7</accession>
<dbReference type="InterPro" id="IPR024731">
    <property type="entry name" value="NELL2-like_EGF"/>
</dbReference>
<dbReference type="GO" id="GO:0005886">
    <property type="term" value="C:plasma membrane"/>
    <property type="evidence" value="ECO:0007669"/>
    <property type="project" value="TreeGrafter"/>
</dbReference>
<feature type="disulfide bond" evidence="6">
    <location>
        <begin position="949"/>
        <end position="966"/>
    </location>
</feature>
<dbReference type="InterPro" id="IPR001881">
    <property type="entry name" value="EGF-like_Ca-bd_dom"/>
</dbReference>
<feature type="disulfide bond" evidence="6">
    <location>
        <begin position="862"/>
        <end position="879"/>
    </location>
</feature>
<dbReference type="GO" id="GO:0005509">
    <property type="term" value="F:calcium ion binding"/>
    <property type="evidence" value="ECO:0007669"/>
    <property type="project" value="InterPro"/>
</dbReference>
<feature type="repeat" description="LDL-receptor class B" evidence="7">
    <location>
        <begin position="1158"/>
        <end position="1202"/>
    </location>
</feature>
<evidence type="ECO:0000313" key="14">
    <source>
        <dbReference type="Proteomes" id="UP000708208"/>
    </source>
</evidence>
<keyword evidence="4 6" id="KW-1015">Disulfide bond</keyword>
<evidence type="ECO:0000256" key="9">
    <source>
        <dbReference type="SAM" id="SignalP"/>
    </source>
</evidence>
<evidence type="ECO:0000256" key="3">
    <source>
        <dbReference type="ARBA" id="ARBA00022737"/>
    </source>
</evidence>
<dbReference type="GO" id="GO:0042813">
    <property type="term" value="F:Wnt receptor activity"/>
    <property type="evidence" value="ECO:0007669"/>
    <property type="project" value="TreeGrafter"/>
</dbReference>
<dbReference type="CDD" id="cd00054">
    <property type="entry name" value="EGF_CA"/>
    <property type="match status" value="1"/>
</dbReference>
<evidence type="ECO:0000256" key="7">
    <source>
        <dbReference type="PROSITE-ProRule" id="PRU00461"/>
    </source>
</evidence>
<keyword evidence="5" id="KW-0325">Glycoprotein</keyword>
<dbReference type="PANTHER" id="PTHR46513">
    <property type="entry name" value="VITELLOGENIN RECEPTOR-LIKE PROTEIN-RELATED-RELATED"/>
    <property type="match status" value="1"/>
</dbReference>
<dbReference type="GO" id="GO:0007160">
    <property type="term" value="P:cell-matrix adhesion"/>
    <property type="evidence" value="ECO:0007669"/>
    <property type="project" value="InterPro"/>
</dbReference>
<name>A0A8J2MHC7_9HEXA</name>
<feature type="chain" id="PRO_5035151943" description="Nidogen" evidence="9">
    <location>
        <begin position="25"/>
        <end position="1331"/>
    </location>
</feature>
<dbReference type="FunFam" id="2.10.25.10:FF:000038">
    <property type="entry name" value="Fibrillin 2"/>
    <property type="match status" value="1"/>
</dbReference>